<protein>
    <recommendedName>
        <fullName evidence="10">Helicase MAGATAMA 3</fullName>
    </recommendedName>
</protein>
<keyword evidence="1" id="KW-0547">Nucleotide-binding</keyword>
<evidence type="ECO:0000256" key="5">
    <source>
        <dbReference type="SAM" id="MobiDB-lite"/>
    </source>
</evidence>
<dbReference type="SUPFAM" id="SSF52540">
    <property type="entry name" value="P-loop containing nucleoside triphosphate hydrolases"/>
    <property type="match status" value="1"/>
</dbReference>
<dbReference type="PANTHER" id="PTHR10887:SF515">
    <property type="entry name" value="P-LOOP CONTAINING NUCLEOSIDE TRIPHOSPHATE HYDROLASES SUPERFAMILY PROTEIN"/>
    <property type="match status" value="1"/>
</dbReference>
<evidence type="ECO:0000256" key="3">
    <source>
        <dbReference type="ARBA" id="ARBA00022806"/>
    </source>
</evidence>
<keyword evidence="4" id="KW-0067">ATP-binding</keyword>
<dbReference type="InterPro" id="IPR027417">
    <property type="entry name" value="P-loop_NTPase"/>
</dbReference>
<accession>A0A8T0PZT3</accession>
<evidence type="ECO:0000256" key="4">
    <source>
        <dbReference type="ARBA" id="ARBA00022840"/>
    </source>
</evidence>
<feature type="region of interest" description="Disordered" evidence="5">
    <location>
        <begin position="785"/>
        <end position="804"/>
    </location>
</feature>
<keyword evidence="3" id="KW-0347">Helicase</keyword>
<dbReference type="InterPro" id="IPR041677">
    <property type="entry name" value="DNA2/NAM7_AAA_11"/>
</dbReference>
<comment type="caution">
    <text evidence="8">The sequence shown here is derived from an EMBL/GenBank/DDBJ whole genome shotgun (WGS) entry which is preliminary data.</text>
</comment>
<evidence type="ECO:0000313" key="8">
    <source>
        <dbReference type="EMBL" id="KAG2564396.1"/>
    </source>
</evidence>
<keyword evidence="9" id="KW-1185">Reference proteome</keyword>
<proteinExistence type="predicted"/>
<dbReference type="EMBL" id="CM029050">
    <property type="protein sequence ID" value="KAG2564396.1"/>
    <property type="molecule type" value="Genomic_DNA"/>
</dbReference>
<dbReference type="Pfam" id="PF13086">
    <property type="entry name" value="AAA_11"/>
    <property type="match status" value="1"/>
</dbReference>
<name>A0A8T0PZT3_PANVG</name>
<dbReference type="GO" id="GO:0005524">
    <property type="term" value="F:ATP binding"/>
    <property type="evidence" value="ECO:0007669"/>
    <property type="project" value="UniProtKB-KW"/>
</dbReference>
<sequence length="856" mass="96729">MLPGQTLFEEVLSWSVHDILKQQRAPFKVETIPNEFENLLVYTKAFRYPTIEEIWNQICSGMDTISIGLNVGLDVEKLKNSSRPNKYEVKLILGKVMKKDMPKRGDIMLLSKRGLNSSDQIIKAGSFCTILVVTLVNDHVEDYPASMHVWLSQSPYGGSPNDQTSYQVMHLTNLITFAHSWEVITGGFKENPHIVDAMLARNENVDNMLQADGKFTDKDFGLNKSQRDAVESCFSASECSKHSVRLIWGPPGTGKTKTASVFLLMILKSLRTHRTLVCAPTNTALVQLASRFVCLLEESTETSYLLADVIMFGSNKHMDTNNNLSKILLDHRAKEKHARNKLLENAKFVFCTPCGSSRLTKNQQYDTLVIDEAAYLKECESLIPLAIRGIKHVVLIGDDKQLQPVVKSPIAEEAKYGRSLFERLSEIGHHKLLLDEQYRMHPHISNFPNKTFYSGMIKDRTEASGVPNIFIGHNFDHYSFINVREGTEKQIGMSLVNEAEAVVAETIVDRLAKTCTYKEEKISVGVVSLYAAQVNDLEERLDRFKEHEFLSVKVQTVDSCQGDEKDIIILSMVRCNHGGNIGFLDSDRRANVALTRARKHLWILGHETTLLRSNSIWSKVVQDAKERNLLFHAHLDMHLAEAISHFRKFAIYAQSTGDILIEATINEADRRVDATIEEENIGSLPGDMQRNSDMGQDQVSSLSLPQCDQFAVNSPVGTAIDEANVEFSPSHVHSRKRPCPFCKDQLAVPEVAQAIEAQAIEATVEDNDVIIEELTQLAEGSNAMKDNKRAKKANPYEQARSARDGRFWSTEQEKLYNNVYKQKDFADNRWIDWESMKQSKEMLDVEKNVRTLIFVN</sequence>
<gene>
    <name evidence="8" type="ORF">PVAP13_7NG084956</name>
</gene>
<reference evidence="8" key="1">
    <citation type="submission" date="2020-05" db="EMBL/GenBank/DDBJ databases">
        <title>WGS assembly of Panicum virgatum.</title>
        <authorList>
            <person name="Lovell J.T."/>
            <person name="Jenkins J."/>
            <person name="Shu S."/>
            <person name="Juenger T.E."/>
            <person name="Schmutz J."/>
        </authorList>
    </citation>
    <scope>NUCLEOTIDE SEQUENCE</scope>
    <source>
        <strain evidence="8">AP13</strain>
    </source>
</reference>
<organism evidence="8 9">
    <name type="scientific">Panicum virgatum</name>
    <name type="common">Blackwell switchgrass</name>
    <dbReference type="NCBI Taxonomy" id="38727"/>
    <lineage>
        <taxon>Eukaryota</taxon>
        <taxon>Viridiplantae</taxon>
        <taxon>Streptophyta</taxon>
        <taxon>Embryophyta</taxon>
        <taxon>Tracheophyta</taxon>
        <taxon>Spermatophyta</taxon>
        <taxon>Magnoliopsida</taxon>
        <taxon>Liliopsida</taxon>
        <taxon>Poales</taxon>
        <taxon>Poaceae</taxon>
        <taxon>PACMAD clade</taxon>
        <taxon>Panicoideae</taxon>
        <taxon>Panicodae</taxon>
        <taxon>Paniceae</taxon>
        <taxon>Panicinae</taxon>
        <taxon>Panicum</taxon>
        <taxon>Panicum sect. Hiantes</taxon>
    </lineage>
</organism>
<dbReference type="PANTHER" id="PTHR10887">
    <property type="entry name" value="DNA2/NAM7 HELICASE FAMILY"/>
    <property type="match status" value="1"/>
</dbReference>
<dbReference type="FunFam" id="3.40.50.300:FF:000326">
    <property type="entry name" value="P-loop containing nucleoside triphosphate hydrolase"/>
    <property type="match status" value="1"/>
</dbReference>
<feature type="domain" description="DNA2/NAM7 helicase-like C-terminal" evidence="7">
    <location>
        <begin position="416"/>
        <end position="607"/>
    </location>
</feature>
<evidence type="ECO:0000259" key="6">
    <source>
        <dbReference type="Pfam" id="PF13086"/>
    </source>
</evidence>
<dbReference type="InterPro" id="IPR047187">
    <property type="entry name" value="SF1_C_Upf1"/>
</dbReference>
<dbReference type="GO" id="GO:0004386">
    <property type="term" value="F:helicase activity"/>
    <property type="evidence" value="ECO:0007669"/>
    <property type="project" value="UniProtKB-KW"/>
</dbReference>
<feature type="domain" description="DNA2/NAM7 helicase helicase" evidence="6">
    <location>
        <begin position="319"/>
        <end position="408"/>
    </location>
</feature>
<dbReference type="AlphaFoldDB" id="A0A8T0PZT3"/>
<dbReference type="CDD" id="cd18808">
    <property type="entry name" value="SF1_C_Upf1"/>
    <property type="match status" value="1"/>
</dbReference>
<dbReference type="Gene3D" id="3.40.50.300">
    <property type="entry name" value="P-loop containing nucleotide triphosphate hydrolases"/>
    <property type="match status" value="2"/>
</dbReference>
<evidence type="ECO:0000256" key="2">
    <source>
        <dbReference type="ARBA" id="ARBA00022801"/>
    </source>
</evidence>
<evidence type="ECO:0000313" key="9">
    <source>
        <dbReference type="Proteomes" id="UP000823388"/>
    </source>
</evidence>
<evidence type="ECO:0000259" key="7">
    <source>
        <dbReference type="Pfam" id="PF13087"/>
    </source>
</evidence>
<keyword evidence="2" id="KW-0378">Hydrolase</keyword>
<dbReference type="Pfam" id="PF13087">
    <property type="entry name" value="AAA_12"/>
    <property type="match status" value="1"/>
</dbReference>
<dbReference type="GO" id="GO:0016787">
    <property type="term" value="F:hydrolase activity"/>
    <property type="evidence" value="ECO:0007669"/>
    <property type="project" value="UniProtKB-KW"/>
</dbReference>
<evidence type="ECO:0008006" key="10">
    <source>
        <dbReference type="Google" id="ProtNLM"/>
    </source>
</evidence>
<dbReference type="Proteomes" id="UP000823388">
    <property type="component" value="Chromosome 7N"/>
</dbReference>
<dbReference type="InterPro" id="IPR041679">
    <property type="entry name" value="DNA2/NAM7-like_C"/>
</dbReference>
<dbReference type="GO" id="GO:0005694">
    <property type="term" value="C:chromosome"/>
    <property type="evidence" value="ECO:0007669"/>
    <property type="project" value="UniProtKB-ARBA"/>
</dbReference>
<dbReference type="InterPro" id="IPR045055">
    <property type="entry name" value="DNA2/NAM7-like"/>
</dbReference>
<evidence type="ECO:0000256" key="1">
    <source>
        <dbReference type="ARBA" id="ARBA00022741"/>
    </source>
</evidence>